<comment type="caution">
    <text evidence="1">The sequence shown here is derived from an EMBL/GenBank/DDBJ whole genome shotgun (WGS) entry which is preliminary data.</text>
</comment>
<organism evidence="1 2">
    <name type="scientific">Cupriavidus pinatubonensis</name>
    <dbReference type="NCBI Taxonomy" id="248026"/>
    <lineage>
        <taxon>Bacteria</taxon>
        <taxon>Pseudomonadati</taxon>
        <taxon>Pseudomonadota</taxon>
        <taxon>Betaproteobacteria</taxon>
        <taxon>Burkholderiales</taxon>
        <taxon>Burkholderiaceae</taxon>
        <taxon>Cupriavidus</taxon>
    </lineage>
</organism>
<reference evidence="1 2" key="1">
    <citation type="submission" date="2021-08" db="EMBL/GenBank/DDBJ databases">
        <authorList>
            <person name="Peeters C."/>
        </authorList>
    </citation>
    <scope>NUCLEOTIDE SEQUENCE [LARGE SCALE GENOMIC DNA]</scope>
    <source>
        <strain evidence="1 2">LMG 23994</strain>
    </source>
</reference>
<evidence type="ECO:0000313" key="2">
    <source>
        <dbReference type="Proteomes" id="UP000701702"/>
    </source>
</evidence>
<protein>
    <submittedName>
        <fullName evidence="1">Uncharacterized protein</fullName>
    </submittedName>
</protein>
<evidence type="ECO:0000313" key="1">
    <source>
        <dbReference type="EMBL" id="CAG9166468.1"/>
    </source>
</evidence>
<name>A0ABM8WGM4_9BURK</name>
<sequence>MLEQVHGKEEVGWIAVWHGASIAATLAATRLRVASGRQKALSVIPDMRVHALSA</sequence>
<dbReference type="Proteomes" id="UP000701702">
    <property type="component" value="Unassembled WGS sequence"/>
</dbReference>
<proteinExistence type="predicted"/>
<keyword evidence="2" id="KW-1185">Reference proteome</keyword>
<gene>
    <name evidence="1" type="ORF">LMG23994_01000</name>
</gene>
<accession>A0ABM8WGM4</accession>
<dbReference type="EMBL" id="CAJZAF010000003">
    <property type="protein sequence ID" value="CAG9166468.1"/>
    <property type="molecule type" value="Genomic_DNA"/>
</dbReference>